<dbReference type="Proteomes" id="UP000007752">
    <property type="component" value="Chromosome 3"/>
</dbReference>
<sequence>MEVEKEAPPSLLVALLSVHLLPSPPPDLATTVAVEKAGSEGKVEAVGWVGGGGEGRRTPPLTELFPGLAMRLAVSCRIRQ</sequence>
<dbReference type="EMBL" id="CM000140">
    <property type="protein sequence ID" value="EEE59359.1"/>
    <property type="molecule type" value="Genomic_DNA"/>
</dbReference>
<reference evidence="1" key="2">
    <citation type="submission" date="2008-12" db="EMBL/GenBank/DDBJ databases">
        <title>Improved gene annotation of the rice (Oryza sativa) genomes.</title>
        <authorList>
            <person name="Wang J."/>
            <person name="Li R."/>
            <person name="Fan W."/>
            <person name="Huang Q."/>
            <person name="Zhang J."/>
            <person name="Zhou Y."/>
            <person name="Hu Y."/>
            <person name="Zi S."/>
            <person name="Li J."/>
            <person name="Ni P."/>
            <person name="Zheng H."/>
            <person name="Zhang Y."/>
            <person name="Zhao M."/>
            <person name="Hao Q."/>
            <person name="McDermott J."/>
            <person name="Samudrala R."/>
            <person name="Kristiansen K."/>
            <person name="Wong G.K.-S."/>
        </authorList>
    </citation>
    <scope>NUCLEOTIDE SEQUENCE</scope>
</reference>
<accession>A0A8J8Y3E1</accession>
<reference evidence="1" key="1">
    <citation type="journal article" date="2005" name="PLoS Biol.">
        <title>The genomes of Oryza sativa: a history of duplications.</title>
        <authorList>
            <person name="Yu J."/>
            <person name="Wang J."/>
            <person name="Lin W."/>
            <person name="Li S."/>
            <person name="Li H."/>
            <person name="Zhou J."/>
            <person name="Ni P."/>
            <person name="Dong W."/>
            <person name="Hu S."/>
            <person name="Zeng C."/>
            <person name="Zhang J."/>
            <person name="Zhang Y."/>
            <person name="Li R."/>
            <person name="Xu Z."/>
            <person name="Li S."/>
            <person name="Li X."/>
            <person name="Zheng H."/>
            <person name="Cong L."/>
            <person name="Lin L."/>
            <person name="Yin J."/>
            <person name="Geng J."/>
            <person name="Li G."/>
            <person name="Shi J."/>
            <person name="Liu J."/>
            <person name="Lv H."/>
            <person name="Li J."/>
            <person name="Wang J."/>
            <person name="Deng Y."/>
            <person name="Ran L."/>
            <person name="Shi X."/>
            <person name="Wang X."/>
            <person name="Wu Q."/>
            <person name="Li C."/>
            <person name="Ren X."/>
            <person name="Wang J."/>
            <person name="Wang X."/>
            <person name="Li D."/>
            <person name="Liu D."/>
            <person name="Zhang X."/>
            <person name="Ji Z."/>
            <person name="Zhao W."/>
            <person name="Sun Y."/>
            <person name="Zhang Z."/>
            <person name="Bao J."/>
            <person name="Han Y."/>
            <person name="Dong L."/>
            <person name="Ji J."/>
            <person name="Chen P."/>
            <person name="Wu S."/>
            <person name="Liu J."/>
            <person name="Xiao Y."/>
            <person name="Bu D."/>
            <person name="Tan J."/>
            <person name="Yang L."/>
            <person name="Ye C."/>
            <person name="Zhang J."/>
            <person name="Xu J."/>
            <person name="Zhou Y."/>
            <person name="Yu Y."/>
            <person name="Zhang B."/>
            <person name="Zhuang S."/>
            <person name="Wei H."/>
            <person name="Liu B."/>
            <person name="Lei M."/>
            <person name="Yu H."/>
            <person name="Li Y."/>
            <person name="Xu H."/>
            <person name="Wei S."/>
            <person name="He X."/>
            <person name="Fang L."/>
            <person name="Zhang Z."/>
            <person name="Zhang Y."/>
            <person name="Huang X."/>
            <person name="Su Z."/>
            <person name="Tong W."/>
            <person name="Li J."/>
            <person name="Tong Z."/>
            <person name="Li S."/>
            <person name="Ye J."/>
            <person name="Wang L."/>
            <person name="Fang L."/>
            <person name="Lei T."/>
            <person name="Chen C."/>
            <person name="Chen H."/>
            <person name="Xu Z."/>
            <person name="Li H."/>
            <person name="Huang H."/>
            <person name="Zhang F."/>
            <person name="Xu H."/>
            <person name="Li N."/>
            <person name="Zhao C."/>
            <person name="Li S."/>
            <person name="Dong L."/>
            <person name="Huang Y."/>
            <person name="Li L."/>
            <person name="Xi Y."/>
            <person name="Qi Q."/>
            <person name="Li W."/>
            <person name="Zhang B."/>
            <person name="Hu W."/>
            <person name="Zhang Y."/>
            <person name="Tian X."/>
            <person name="Jiao Y."/>
            <person name="Liang X."/>
            <person name="Jin J."/>
            <person name="Gao L."/>
            <person name="Zheng W."/>
            <person name="Hao B."/>
            <person name="Liu S."/>
            <person name="Wang W."/>
            <person name="Yuan L."/>
            <person name="Cao M."/>
            <person name="McDermott J."/>
            <person name="Samudrala R."/>
            <person name="Wang J."/>
            <person name="Wong G.K."/>
            <person name="Yang H."/>
        </authorList>
    </citation>
    <scope>NUCLEOTIDE SEQUENCE [LARGE SCALE GENOMIC DNA]</scope>
</reference>
<proteinExistence type="predicted"/>
<evidence type="ECO:0000313" key="1">
    <source>
        <dbReference type="EMBL" id="EEE59359.1"/>
    </source>
</evidence>
<organism evidence="1">
    <name type="scientific">Oryza sativa subsp. japonica</name>
    <name type="common">Rice</name>
    <dbReference type="NCBI Taxonomy" id="39947"/>
    <lineage>
        <taxon>Eukaryota</taxon>
        <taxon>Viridiplantae</taxon>
        <taxon>Streptophyta</taxon>
        <taxon>Embryophyta</taxon>
        <taxon>Tracheophyta</taxon>
        <taxon>Spermatophyta</taxon>
        <taxon>Magnoliopsida</taxon>
        <taxon>Liliopsida</taxon>
        <taxon>Poales</taxon>
        <taxon>Poaceae</taxon>
        <taxon>BOP clade</taxon>
        <taxon>Oryzoideae</taxon>
        <taxon>Oryzeae</taxon>
        <taxon>Oryzinae</taxon>
        <taxon>Oryza</taxon>
        <taxon>Oryza sativa</taxon>
    </lineage>
</organism>
<gene>
    <name evidence="1" type="ORF">OsJ_11454</name>
</gene>
<dbReference type="AlphaFoldDB" id="A0A8J8Y3E1"/>
<name>A0A8J8Y3E1_ORYSJ</name>
<protein>
    <submittedName>
        <fullName evidence="1">Uncharacterized protein</fullName>
    </submittedName>
</protein>